<evidence type="ECO:0000256" key="4">
    <source>
        <dbReference type="ARBA" id="ARBA00022679"/>
    </source>
</evidence>
<evidence type="ECO:0000313" key="9">
    <source>
        <dbReference type="EMBL" id="GCE10276.1"/>
    </source>
</evidence>
<feature type="transmembrane region" description="Helical" evidence="8">
    <location>
        <begin position="189"/>
        <end position="222"/>
    </location>
</feature>
<keyword evidence="5 8" id="KW-0812">Transmembrane</keyword>
<keyword evidence="2" id="KW-1003">Cell membrane</keyword>
<dbReference type="GO" id="GO:0016763">
    <property type="term" value="F:pentosyltransferase activity"/>
    <property type="evidence" value="ECO:0007669"/>
    <property type="project" value="TreeGrafter"/>
</dbReference>
<protein>
    <recommendedName>
        <fullName evidence="11">Glycosyltransferase RgtA/B/C/D-like domain-containing protein</fullName>
    </recommendedName>
</protein>
<accession>A0A401ZU04</accession>
<evidence type="ECO:0000256" key="1">
    <source>
        <dbReference type="ARBA" id="ARBA00004651"/>
    </source>
</evidence>
<comment type="caution">
    <text evidence="9">The sequence shown here is derived from an EMBL/GenBank/DDBJ whole genome shotgun (WGS) entry which is preliminary data.</text>
</comment>
<organism evidence="9 10">
    <name type="scientific">Tengunoibacter tsumagoiensis</name>
    <dbReference type="NCBI Taxonomy" id="2014871"/>
    <lineage>
        <taxon>Bacteria</taxon>
        <taxon>Bacillati</taxon>
        <taxon>Chloroflexota</taxon>
        <taxon>Ktedonobacteria</taxon>
        <taxon>Ktedonobacterales</taxon>
        <taxon>Dictyobacteraceae</taxon>
        <taxon>Tengunoibacter</taxon>
    </lineage>
</organism>
<dbReference type="OrthoDB" id="3404947at2"/>
<feature type="transmembrane region" description="Helical" evidence="8">
    <location>
        <begin position="341"/>
        <end position="361"/>
    </location>
</feature>
<dbReference type="AlphaFoldDB" id="A0A401ZU04"/>
<feature type="transmembrane region" description="Helical" evidence="8">
    <location>
        <begin position="133"/>
        <end position="151"/>
    </location>
</feature>
<keyword evidence="3" id="KW-0328">Glycosyltransferase</keyword>
<feature type="transmembrane region" description="Helical" evidence="8">
    <location>
        <begin position="158"/>
        <end position="177"/>
    </location>
</feature>
<feature type="transmembrane region" description="Helical" evidence="8">
    <location>
        <begin position="110"/>
        <end position="127"/>
    </location>
</feature>
<sequence>MHCMVTETASPKKIHVPVTAFRLFRSPLILFVILSTLIILMVGIWLRWHLLELPFDRDSYDEGVYWQSLRAMGSGHVLYQQIFYSQPPFFLLTIFPFYQWLGQNLIAAREGIALISLLGLGGAFLLGKAVRNWPGALFALLLCALAPLYLVESQTLQAEAPSVAFSFLSVGSAYLWWNHPHGKRGIVVASLALFTLVLGILCKLLAVSAVVPIVMIALMQLWRSAQTHSPTLKQLGLTLLIASCLCLFTCIVILWPFRDSFPTLWRSVITFHTDARQLFTGSQSKNLTTIKQFLWTPLTFVAIFSCGVAFLKRDWQILPLLGWFIATLAMLWQQAPLFPHHMVALLPSMISLAIFSLPSPFWREGSSNHQRKLLAIISLCLLLLMTIYNLLAIQTYYHQEAAQAHSQKTAKDLKIAEDLRGLLQPGQLIITDAQFIAGLADQSTPAALVDTSLVRIQTGYVSNEQLIHEAEQPQVRMVLFYTGRLSTEEGFVKWVDEHFQLTKDYGNGRMLWTKIA</sequence>
<evidence type="ECO:0000313" key="10">
    <source>
        <dbReference type="Proteomes" id="UP000287352"/>
    </source>
</evidence>
<evidence type="ECO:0000256" key="7">
    <source>
        <dbReference type="ARBA" id="ARBA00023136"/>
    </source>
</evidence>
<dbReference type="PANTHER" id="PTHR33908">
    <property type="entry name" value="MANNOSYLTRANSFERASE YKCB-RELATED"/>
    <property type="match status" value="1"/>
</dbReference>
<feature type="transmembrane region" description="Helical" evidence="8">
    <location>
        <begin position="318"/>
        <end position="335"/>
    </location>
</feature>
<reference evidence="10" key="1">
    <citation type="submission" date="2018-12" db="EMBL/GenBank/DDBJ databases">
        <title>Tengunoibacter tsumagoiensis gen. nov., sp. nov., Dictyobacter kobayashii sp. nov., D. alpinus sp. nov., and D. joshuensis sp. nov. and description of Dictyobacteraceae fam. nov. within the order Ktedonobacterales isolated from Tengu-no-mugimeshi.</title>
        <authorList>
            <person name="Wang C.M."/>
            <person name="Zheng Y."/>
            <person name="Sakai Y."/>
            <person name="Toyoda A."/>
            <person name="Minakuchi Y."/>
            <person name="Abe K."/>
            <person name="Yokota A."/>
            <person name="Yabe S."/>
        </authorList>
    </citation>
    <scope>NUCLEOTIDE SEQUENCE [LARGE SCALE GENOMIC DNA]</scope>
    <source>
        <strain evidence="10">Uno3</strain>
    </source>
</reference>
<feature type="transmembrane region" description="Helical" evidence="8">
    <location>
        <begin position="78"/>
        <end position="98"/>
    </location>
</feature>
<dbReference type="GO" id="GO:0005886">
    <property type="term" value="C:plasma membrane"/>
    <property type="evidence" value="ECO:0007669"/>
    <property type="project" value="UniProtKB-SubCell"/>
</dbReference>
<feature type="transmembrane region" description="Helical" evidence="8">
    <location>
        <begin position="293"/>
        <end position="311"/>
    </location>
</feature>
<evidence type="ECO:0008006" key="11">
    <source>
        <dbReference type="Google" id="ProtNLM"/>
    </source>
</evidence>
<feature type="transmembrane region" description="Helical" evidence="8">
    <location>
        <begin position="28"/>
        <end position="48"/>
    </location>
</feature>
<name>A0A401ZU04_9CHLR</name>
<dbReference type="GO" id="GO:0009103">
    <property type="term" value="P:lipopolysaccharide biosynthetic process"/>
    <property type="evidence" value="ECO:0007669"/>
    <property type="project" value="UniProtKB-ARBA"/>
</dbReference>
<dbReference type="EMBL" id="BIFR01000001">
    <property type="protein sequence ID" value="GCE10276.1"/>
    <property type="molecule type" value="Genomic_DNA"/>
</dbReference>
<comment type="subcellular location">
    <subcellularLocation>
        <location evidence="1">Cell membrane</location>
        <topology evidence="1">Multi-pass membrane protein</topology>
    </subcellularLocation>
</comment>
<dbReference type="InterPro" id="IPR050297">
    <property type="entry name" value="LipidA_mod_glycosyltrf_83"/>
</dbReference>
<keyword evidence="4" id="KW-0808">Transferase</keyword>
<dbReference type="PANTHER" id="PTHR33908:SF11">
    <property type="entry name" value="MEMBRANE PROTEIN"/>
    <property type="match status" value="1"/>
</dbReference>
<evidence type="ECO:0000256" key="8">
    <source>
        <dbReference type="SAM" id="Phobius"/>
    </source>
</evidence>
<feature type="transmembrane region" description="Helical" evidence="8">
    <location>
        <begin position="373"/>
        <end position="397"/>
    </location>
</feature>
<evidence type="ECO:0000256" key="3">
    <source>
        <dbReference type="ARBA" id="ARBA00022676"/>
    </source>
</evidence>
<keyword evidence="10" id="KW-1185">Reference proteome</keyword>
<gene>
    <name evidence="9" type="ORF">KTT_01350</name>
</gene>
<evidence type="ECO:0000256" key="5">
    <source>
        <dbReference type="ARBA" id="ARBA00022692"/>
    </source>
</evidence>
<proteinExistence type="predicted"/>
<evidence type="ECO:0000256" key="6">
    <source>
        <dbReference type="ARBA" id="ARBA00022989"/>
    </source>
</evidence>
<feature type="transmembrane region" description="Helical" evidence="8">
    <location>
        <begin position="234"/>
        <end position="257"/>
    </location>
</feature>
<dbReference type="Proteomes" id="UP000287352">
    <property type="component" value="Unassembled WGS sequence"/>
</dbReference>
<keyword evidence="7 8" id="KW-0472">Membrane</keyword>
<keyword evidence="6 8" id="KW-1133">Transmembrane helix</keyword>
<evidence type="ECO:0000256" key="2">
    <source>
        <dbReference type="ARBA" id="ARBA00022475"/>
    </source>
</evidence>